<dbReference type="Proteomes" id="UP001295444">
    <property type="component" value="Chromosome 11"/>
</dbReference>
<feature type="domain" description="MRH" evidence="17">
    <location>
        <begin position="41"/>
        <end position="197"/>
    </location>
</feature>
<evidence type="ECO:0000256" key="11">
    <source>
        <dbReference type="ARBA" id="ARBA00023228"/>
    </source>
</evidence>
<dbReference type="SUPFAM" id="SSF50911">
    <property type="entry name" value="Mannose 6-phosphate receptor domain"/>
    <property type="match status" value="1"/>
</dbReference>
<evidence type="ECO:0000256" key="14">
    <source>
        <dbReference type="ARBA" id="ARBA00069343"/>
    </source>
</evidence>
<evidence type="ECO:0000256" key="4">
    <source>
        <dbReference type="ARBA" id="ARBA00022692"/>
    </source>
</evidence>
<keyword evidence="6 16" id="KW-1133">Transmembrane helix</keyword>
<evidence type="ECO:0000313" key="18">
    <source>
        <dbReference type="EMBL" id="CAH2323058.1"/>
    </source>
</evidence>
<accession>A0AAD1TFF4</accession>
<dbReference type="GO" id="GO:0005768">
    <property type="term" value="C:endosome"/>
    <property type="evidence" value="ECO:0007669"/>
    <property type="project" value="InterPro"/>
</dbReference>
<organism evidence="18 19">
    <name type="scientific">Pelobates cultripes</name>
    <name type="common">Western spadefoot toad</name>
    <dbReference type="NCBI Taxonomy" id="61616"/>
    <lineage>
        <taxon>Eukaryota</taxon>
        <taxon>Metazoa</taxon>
        <taxon>Chordata</taxon>
        <taxon>Craniata</taxon>
        <taxon>Vertebrata</taxon>
        <taxon>Euteleostomi</taxon>
        <taxon>Amphibia</taxon>
        <taxon>Batrachia</taxon>
        <taxon>Anura</taxon>
        <taxon>Pelobatoidea</taxon>
        <taxon>Pelobatidae</taxon>
        <taxon>Pelobates</taxon>
    </lineage>
</organism>
<evidence type="ECO:0000256" key="6">
    <source>
        <dbReference type="ARBA" id="ARBA00022989"/>
    </source>
</evidence>
<evidence type="ECO:0000256" key="9">
    <source>
        <dbReference type="ARBA" id="ARBA00023170"/>
    </source>
</evidence>
<keyword evidence="5" id="KW-0732">Signal</keyword>
<evidence type="ECO:0000256" key="7">
    <source>
        <dbReference type="ARBA" id="ARBA00023136"/>
    </source>
</evidence>
<dbReference type="Pfam" id="PF02157">
    <property type="entry name" value="Man-6-P_recep"/>
    <property type="match status" value="1"/>
</dbReference>
<comment type="subcellular location">
    <subcellularLocation>
        <location evidence="12">Endomembrane system</location>
        <topology evidence="12">Single-pass type I membrane protein</topology>
    </subcellularLocation>
    <subcellularLocation>
        <location evidence="1">Lysosome membrane</location>
        <topology evidence="1">Single-pass membrane protein</topology>
    </subcellularLocation>
</comment>
<evidence type="ECO:0000256" key="12">
    <source>
        <dbReference type="ARBA" id="ARBA00046288"/>
    </source>
</evidence>
<evidence type="ECO:0000256" key="10">
    <source>
        <dbReference type="ARBA" id="ARBA00023180"/>
    </source>
</evidence>
<keyword evidence="2" id="KW-0813">Transport</keyword>
<keyword evidence="10" id="KW-0325">Glycoprotein</keyword>
<name>A0AAD1TFF4_PELCU</name>
<evidence type="ECO:0000256" key="8">
    <source>
        <dbReference type="ARBA" id="ARBA00023157"/>
    </source>
</evidence>
<dbReference type="PROSITE" id="PS51914">
    <property type="entry name" value="MRH"/>
    <property type="match status" value="1"/>
</dbReference>
<proteinExistence type="predicted"/>
<gene>
    <name evidence="18" type="ORF">PECUL_23A018065</name>
</gene>
<keyword evidence="19" id="KW-1185">Reference proteome</keyword>
<dbReference type="GO" id="GO:0005765">
    <property type="term" value="C:lysosomal membrane"/>
    <property type="evidence" value="ECO:0007669"/>
    <property type="project" value="UniProtKB-SubCell"/>
</dbReference>
<dbReference type="InterPro" id="IPR000296">
    <property type="entry name" value="Man-6-P_rcpt_cation_dep"/>
</dbReference>
<dbReference type="AlphaFoldDB" id="A0AAD1TFF4"/>
<evidence type="ECO:0000259" key="17">
    <source>
        <dbReference type="PROSITE" id="PS51914"/>
    </source>
</evidence>
<dbReference type="FunFam" id="2.70.130.10:FF:000008">
    <property type="entry name" value="Cation-dependent mannose-6-phosphate receptor"/>
    <property type="match status" value="1"/>
</dbReference>
<keyword evidence="9 18" id="KW-0675">Receptor</keyword>
<keyword evidence="8" id="KW-1015">Disulfide bond</keyword>
<comment type="function">
    <text evidence="13">Transport of phosphorylated lysosomal enzymes from the Golgi complex and the cell surface to lysosomes. Lysosomal enzymes bearing phosphomannosyl residues bind specifically to mannose-6-phosphate receptors in the Golgi apparatus and the resulting receptor-ligand complex is transported to an acidic prelyosomal compartment where the low pH mediates the dissociation of the complex.</text>
</comment>
<dbReference type="GO" id="GO:0006622">
    <property type="term" value="P:protein targeting to lysosome"/>
    <property type="evidence" value="ECO:0007669"/>
    <property type="project" value="InterPro"/>
</dbReference>
<feature type="region of interest" description="Disordered" evidence="15">
    <location>
        <begin position="266"/>
        <end position="293"/>
    </location>
</feature>
<dbReference type="InterPro" id="IPR028927">
    <property type="entry name" value="Man-6-P_rcpt"/>
</dbReference>
<dbReference type="Gene3D" id="2.70.130.10">
    <property type="entry name" value="Mannose-6-phosphate receptor binding domain"/>
    <property type="match status" value="1"/>
</dbReference>
<dbReference type="InterPro" id="IPR009011">
    <property type="entry name" value="Man6P_isomerase_rcpt-bd_dom_sf"/>
</dbReference>
<dbReference type="EMBL" id="OW240922">
    <property type="protein sequence ID" value="CAH2323058.1"/>
    <property type="molecule type" value="Genomic_DNA"/>
</dbReference>
<dbReference type="InterPro" id="IPR044865">
    <property type="entry name" value="MRH_dom"/>
</dbReference>
<keyword evidence="3" id="KW-0597">Phosphoprotein</keyword>
<sequence>MTRVVTRKYMYQRNSGAGMGTVRWCVYLVVLSAMVAADLVNDCVLVGGEQKSAIDQAVLAKLAPLKNKRFEIEIQEDTGTYTYTFVVCGKVLTNGSTNEGLLQTKKPASTTEKENNIVIGRINETHVINGTDWILLSYRGGDKYDNHCGSEPRKAMIMISCNKNTLADGFMAIKEERSKSNECFYLFEMDSSVACPPEESHLSVGSILLIVFVVLIAVYLIGGFLYQRFVVGAKGMEQFPNITFWQEFGNLVADGCDFTCRSRPRSTDTTYRGVGDDQLGEEPEERDDHLLPM</sequence>
<dbReference type="GO" id="GO:0019904">
    <property type="term" value="F:protein domain specific binding"/>
    <property type="evidence" value="ECO:0007669"/>
    <property type="project" value="InterPro"/>
</dbReference>
<dbReference type="PANTHER" id="PTHR15071:SF29">
    <property type="entry name" value="CATION-DEPENDENT MANNOSE-6-PHOSPHATE RECEPTOR"/>
    <property type="match status" value="1"/>
</dbReference>
<reference evidence="18" key="1">
    <citation type="submission" date="2022-03" db="EMBL/GenBank/DDBJ databases">
        <authorList>
            <person name="Alioto T."/>
            <person name="Alioto T."/>
            <person name="Gomez Garrido J."/>
        </authorList>
    </citation>
    <scope>NUCLEOTIDE SEQUENCE</scope>
</reference>
<protein>
    <recommendedName>
        <fullName evidence="14">Cation-dependent mannose-6-phosphate receptor</fullName>
    </recommendedName>
</protein>
<evidence type="ECO:0000256" key="1">
    <source>
        <dbReference type="ARBA" id="ARBA00004363"/>
    </source>
</evidence>
<dbReference type="PRINTS" id="PR00715">
    <property type="entry name" value="MAN6PRECEPTR"/>
</dbReference>
<keyword evidence="4 16" id="KW-0812">Transmembrane</keyword>
<dbReference type="GO" id="GO:0005802">
    <property type="term" value="C:trans-Golgi network"/>
    <property type="evidence" value="ECO:0007669"/>
    <property type="project" value="TreeGrafter"/>
</dbReference>
<keyword evidence="7 16" id="KW-0472">Membrane</keyword>
<feature type="transmembrane region" description="Helical" evidence="16">
    <location>
        <begin position="202"/>
        <end position="226"/>
    </location>
</feature>
<evidence type="ECO:0000256" key="16">
    <source>
        <dbReference type="SAM" id="Phobius"/>
    </source>
</evidence>
<evidence type="ECO:0000256" key="13">
    <source>
        <dbReference type="ARBA" id="ARBA00059814"/>
    </source>
</evidence>
<evidence type="ECO:0000256" key="3">
    <source>
        <dbReference type="ARBA" id="ARBA00022553"/>
    </source>
</evidence>
<feature type="transmembrane region" description="Helical" evidence="16">
    <location>
        <begin position="21"/>
        <end position="40"/>
    </location>
</feature>
<evidence type="ECO:0000256" key="15">
    <source>
        <dbReference type="SAM" id="MobiDB-lite"/>
    </source>
</evidence>
<keyword evidence="11" id="KW-0458">Lysosome</keyword>
<dbReference type="PANTHER" id="PTHR15071">
    <property type="entry name" value="MANNOSE-6-PHOSPHATE RECEPTOR FAMILY MEMBER"/>
    <property type="match status" value="1"/>
</dbReference>
<evidence type="ECO:0000256" key="5">
    <source>
        <dbReference type="ARBA" id="ARBA00022729"/>
    </source>
</evidence>
<evidence type="ECO:0000256" key="2">
    <source>
        <dbReference type="ARBA" id="ARBA00022448"/>
    </source>
</evidence>
<evidence type="ECO:0000313" key="19">
    <source>
        <dbReference type="Proteomes" id="UP001295444"/>
    </source>
</evidence>